<keyword evidence="24" id="KW-0175">Coiled coil</keyword>
<feature type="compositionally biased region" description="Low complexity" evidence="25">
    <location>
        <begin position="11"/>
        <end position="22"/>
    </location>
</feature>
<evidence type="ECO:0000256" key="15">
    <source>
        <dbReference type="ARBA" id="ARBA00023034"/>
    </source>
</evidence>
<comment type="catalytic activity">
    <reaction evidence="17 23">
        <text>ATP + H2O + phospholipidSide 1 = ADP + phosphate + phospholipidSide 2.</text>
        <dbReference type="EC" id="7.6.2.1"/>
    </reaction>
</comment>
<dbReference type="NCBIfam" id="TIGR01494">
    <property type="entry name" value="ATPase_P-type"/>
    <property type="match status" value="3"/>
</dbReference>
<evidence type="ECO:0000259" key="27">
    <source>
        <dbReference type="Pfam" id="PF16212"/>
    </source>
</evidence>
<dbReference type="GO" id="GO:0000287">
    <property type="term" value="F:magnesium ion binding"/>
    <property type="evidence" value="ECO:0007669"/>
    <property type="project" value="UniProtKB-UniRule"/>
</dbReference>
<feature type="compositionally biased region" description="Basic and acidic residues" evidence="25">
    <location>
        <begin position="54"/>
        <end position="77"/>
    </location>
</feature>
<evidence type="ECO:0000256" key="6">
    <source>
        <dbReference type="ARBA" id="ARBA00022475"/>
    </source>
</evidence>
<evidence type="ECO:0000256" key="16">
    <source>
        <dbReference type="ARBA" id="ARBA00023136"/>
    </source>
</evidence>
<keyword evidence="6" id="KW-1003">Cell membrane</keyword>
<organism evidence="28 29">
    <name type="scientific">Malassezia brasiliensis</name>
    <dbReference type="NCBI Taxonomy" id="1821822"/>
    <lineage>
        <taxon>Eukaryota</taxon>
        <taxon>Fungi</taxon>
        <taxon>Dikarya</taxon>
        <taxon>Basidiomycota</taxon>
        <taxon>Ustilaginomycotina</taxon>
        <taxon>Malasseziomycetes</taxon>
        <taxon>Malasseziales</taxon>
        <taxon>Malasseziaceae</taxon>
        <taxon>Malassezia</taxon>
    </lineage>
</organism>
<feature type="transmembrane region" description="Helical" evidence="23">
    <location>
        <begin position="1103"/>
        <end position="1126"/>
    </location>
</feature>
<evidence type="ECO:0000256" key="12">
    <source>
        <dbReference type="ARBA" id="ARBA00022842"/>
    </source>
</evidence>
<comment type="cofactor">
    <cofactor evidence="1 22">
        <name>Mg(2+)</name>
        <dbReference type="ChEBI" id="CHEBI:18420"/>
    </cofactor>
</comment>
<dbReference type="Pfam" id="PF16209">
    <property type="entry name" value="PhoLip_ATPase_N"/>
    <property type="match status" value="1"/>
</dbReference>
<feature type="binding site" evidence="21">
    <location>
        <position position="575"/>
    </location>
    <ligand>
        <name>ATP</name>
        <dbReference type="ChEBI" id="CHEBI:30616"/>
    </ligand>
</feature>
<name>A0AAF0DTR8_9BASI</name>
<evidence type="ECO:0000256" key="25">
    <source>
        <dbReference type="SAM" id="MobiDB-lite"/>
    </source>
</evidence>
<dbReference type="PANTHER" id="PTHR24092">
    <property type="entry name" value="PROBABLE PHOSPHOLIPID-TRANSPORTING ATPASE"/>
    <property type="match status" value="1"/>
</dbReference>
<feature type="region of interest" description="Disordered" evidence="25">
    <location>
        <begin position="1"/>
        <end position="77"/>
    </location>
</feature>
<evidence type="ECO:0000256" key="22">
    <source>
        <dbReference type="PIRSR" id="PIRSR606539-3"/>
    </source>
</evidence>
<keyword evidence="9 22" id="KW-0479">Metal-binding</keyword>
<evidence type="ECO:0000256" key="11">
    <source>
        <dbReference type="ARBA" id="ARBA00022840"/>
    </source>
</evidence>
<feature type="transmembrane region" description="Helical" evidence="23">
    <location>
        <begin position="1064"/>
        <end position="1082"/>
    </location>
</feature>
<evidence type="ECO:0000256" key="14">
    <source>
        <dbReference type="ARBA" id="ARBA00022989"/>
    </source>
</evidence>
<feature type="binding site" evidence="21">
    <location>
        <position position="970"/>
    </location>
    <ligand>
        <name>ATP</name>
        <dbReference type="ChEBI" id="CHEBI:30616"/>
    </ligand>
</feature>
<evidence type="ECO:0000313" key="28">
    <source>
        <dbReference type="EMBL" id="WFC95908.1"/>
    </source>
</evidence>
<gene>
    <name evidence="28" type="primary">DRS2</name>
    <name evidence="28" type="ORF">MBRA1_002563</name>
</gene>
<dbReference type="InterPro" id="IPR036412">
    <property type="entry name" value="HAD-like_sf"/>
</dbReference>
<evidence type="ECO:0000256" key="8">
    <source>
        <dbReference type="ARBA" id="ARBA00022692"/>
    </source>
</evidence>
<keyword evidence="15" id="KW-0333">Golgi apparatus</keyword>
<dbReference type="InterPro" id="IPR023298">
    <property type="entry name" value="ATPase_P-typ_TM_dom_sf"/>
</dbReference>
<evidence type="ECO:0000256" key="7">
    <source>
        <dbReference type="ARBA" id="ARBA00022553"/>
    </source>
</evidence>
<dbReference type="GO" id="GO:0005886">
    <property type="term" value="C:plasma membrane"/>
    <property type="evidence" value="ECO:0007669"/>
    <property type="project" value="UniProtKB-SubCell"/>
</dbReference>
<evidence type="ECO:0000256" key="1">
    <source>
        <dbReference type="ARBA" id="ARBA00001946"/>
    </source>
</evidence>
<evidence type="ECO:0000256" key="23">
    <source>
        <dbReference type="RuleBase" id="RU362033"/>
    </source>
</evidence>
<feature type="active site" description="4-aspartylphosphate intermediate" evidence="20">
    <location>
        <position position="575"/>
    </location>
</feature>
<dbReference type="InterPro" id="IPR032631">
    <property type="entry name" value="P-type_ATPase_N"/>
</dbReference>
<sequence>MDDIESLFSSRPAARAGYAPPAQDDDEEPSHVLFGNDDVDLLGDEVPVQPTRTTTERGDASSLRRAESSASAHKADSIYGDDRADAWEFAYGDEMQLRPMGSSKAIEADDDADADIFVSSARPGPSRPAASGRRSAPRRMKPSPRATSARAAPSQPSIVSMLLQDAHWQIRSLRQRIRREIQRYRGQYIAQQSRTIHLNDPAANAGNLDFQSNQVMTNKYNVVTFLPLFLLEQFSKYANVFFLFIGCLQQIPGVSPTNRWTTLVPLGIVLLVSALKEVSEDWRRYKADAELNASLIPVLDTANESWVAKPWRDVRVGDVVRVERNGFFPADLVLLSSSEPEGLAYVETANLDGETNLKVKQALPATAKLVTAASMSRLRGTFECEAPNNSLYTFDGTLKPSSGPALPVGPDQLLLRGSQLRNAPWVYGLAVFTGHDTKLLQNATKTPLKRTRVDKQVNSLILSLFVLMLALAIVCSIGALIASRSARRNALYLMPMLDDRTSARAFVESVLTFIILYNSLIPISLIVSMDLVKFQQASLINSDLDMYYEPTDTPAQCRRSNLVEDLGQVDYIFSDKTGTLTRNEMEFKQATIGGVAFADTLGEVQLDDEYHDGRLVAGQRTWGQLPDILRDNVDQLRAPLDEFLTILAVCHTVIPERQGDKVVFQASSPDEAALVSGAERLGYRFVTRKPRSVFVDVHDDVREYEILQVCEFNSTRKRMSTIVRQPNGQISLYCKGADTVILPRLAPGQATETTLSQLETYAAEGLRTLCIAKRDLDRDTYRAWAQKYEAAAASLEERSSKLDAVAEEIEQQLTLVGATAIEDKLQEGVPETIATLQNAGIKVWVLTGDRQETAINIGYSCRLISESMSLLIVNEATPEDTATAIRQQLETVHEQLADANGLQEKLALVIEGRSLQHALDAALAPLFLELAAACDAVVCCRVSPLQKALVVELVKAYTSSILLAIGDGANDVGMIQAAHVGIGISGLEGLQAARSADVSISQFRYLKKLLLVHGNWSYARLSKMILYSFYKTVTLYLTLFWFSFYNRFSGQTAYESWTQSFYNVVFTVMPTLVIGIFDQYVSARMLERYPQLYRQAFFTGRDIAGWMLNSVYHSITNFFLVTYAFYDTIQERSGATSYQWIWGTTLFFTVLVTVLGKAALVMNLWTRYTVMAIPGSLGVTLVFFVVFATVAPALGVSREYFYIVPRLLGLPLFWLLLVFVPITSLLRDLVWRFWQRTYRPQSYHIVQEMQKYNLQDVYPRGDQFQQSIRKVRAVQRLRRSRGYAFSQTEGDQAHLIRQYDTTQARPLGL</sequence>
<dbReference type="EC" id="7.6.2.1" evidence="23"/>
<proteinExistence type="inferred from homology"/>
<feature type="binding site" evidence="22">
    <location>
        <position position="967"/>
    </location>
    <ligand>
        <name>Mg(2+)</name>
        <dbReference type="ChEBI" id="CHEBI:18420"/>
    </ligand>
</feature>
<evidence type="ECO:0000256" key="9">
    <source>
        <dbReference type="ARBA" id="ARBA00022723"/>
    </source>
</evidence>
<evidence type="ECO:0000256" key="24">
    <source>
        <dbReference type="SAM" id="Coils"/>
    </source>
</evidence>
<feature type="binding site" evidence="21">
    <location>
        <position position="849"/>
    </location>
    <ligand>
        <name>ATP</name>
        <dbReference type="ChEBI" id="CHEBI:30616"/>
    </ligand>
</feature>
<dbReference type="EMBL" id="CP119953">
    <property type="protein sequence ID" value="WFC95908.1"/>
    <property type="molecule type" value="Genomic_DNA"/>
</dbReference>
<reference evidence="28" key="1">
    <citation type="submission" date="2023-03" db="EMBL/GenBank/DDBJ databases">
        <title>Mating type loci evolution in Malassezia.</title>
        <authorList>
            <person name="Coelho M.A."/>
        </authorList>
    </citation>
    <scope>NUCLEOTIDE SEQUENCE</scope>
    <source>
        <strain evidence="28">CBS 14135</strain>
    </source>
</reference>
<feature type="transmembrane region" description="Helical" evidence="23">
    <location>
        <begin position="1024"/>
        <end position="1044"/>
    </location>
</feature>
<dbReference type="Pfam" id="PF16212">
    <property type="entry name" value="PhoLip_ATPase_C"/>
    <property type="match status" value="1"/>
</dbReference>
<evidence type="ECO:0000256" key="10">
    <source>
        <dbReference type="ARBA" id="ARBA00022741"/>
    </source>
</evidence>
<dbReference type="GO" id="GO:0005524">
    <property type="term" value="F:ATP binding"/>
    <property type="evidence" value="ECO:0007669"/>
    <property type="project" value="UniProtKB-UniRule"/>
</dbReference>
<feature type="transmembrane region" description="Helical" evidence="23">
    <location>
        <begin position="503"/>
        <end position="527"/>
    </location>
</feature>
<dbReference type="InterPro" id="IPR006539">
    <property type="entry name" value="P-type_ATPase_IV"/>
</dbReference>
<dbReference type="Proteomes" id="UP001216638">
    <property type="component" value="Chromosome 3"/>
</dbReference>
<dbReference type="Pfam" id="PF13246">
    <property type="entry name" value="Cation_ATPase"/>
    <property type="match status" value="1"/>
</dbReference>
<dbReference type="InterPro" id="IPR023299">
    <property type="entry name" value="ATPase_P-typ_cyto_dom_N"/>
</dbReference>
<feature type="binding site" evidence="21">
    <location>
        <position position="576"/>
    </location>
    <ligand>
        <name>ATP</name>
        <dbReference type="ChEBI" id="CHEBI:30616"/>
    </ligand>
</feature>
<dbReference type="InterPro" id="IPR008250">
    <property type="entry name" value="ATPase_P-typ_transduc_dom_A_sf"/>
</dbReference>
<dbReference type="PROSITE" id="PS00154">
    <property type="entry name" value="ATPASE_E1_E2"/>
    <property type="match status" value="1"/>
</dbReference>
<feature type="domain" description="P-type ATPase C-terminal" evidence="27">
    <location>
        <begin position="993"/>
        <end position="1241"/>
    </location>
</feature>
<dbReference type="InterPro" id="IPR023214">
    <property type="entry name" value="HAD_sf"/>
</dbReference>
<comment type="catalytic activity">
    <reaction evidence="19">
        <text>a 1,2-diacyl-sn-glycero-3-phospho-L-serine(out) + ATP + H2O = a 1,2-diacyl-sn-glycero-3-phospho-L-serine(in) + ADP + phosphate + H(+)</text>
        <dbReference type="Rhea" id="RHEA:38567"/>
        <dbReference type="ChEBI" id="CHEBI:15377"/>
        <dbReference type="ChEBI" id="CHEBI:15378"/>
        <dbReference type="ChEBI" id="CHEBI:30616"/>
        <dbReference type="ChEBI" id="CHEBI:43474"/>
        <dbReference type="ChEBI" id="CHEBI:57262"/>
        <dbReference type="ChEBI" id="CHEBI:456216"/>
    </reaction>
    <physiologicalReaction direction="left-to-right" evidence="19">
        <dbReference type="Rhea" id="RHEA:38568"/>
    </physiologicalReaction>
</comment>
<evidence type="ECO:0000256" key="13">
    <source>
        <dbReference type="ARBA" id="ARBA00022967"/>
    </source>
</evidence>
<dbReference type="NCBIfam" id="TIGR01652">
    <property type="entry name" value="ATPase-Plipid"/>
    <property type="match status" value="1"/>
</dbReference>
<accession>A0AAF0DTR8</accession>
<keyword evidence="16 23" id="KW-0472">Membrane</keyword>
<feature type="compositionally biased region" description="Low complexity" evidence="25">
    <location>
        <begin position="119"/>
        <end position="134"/>
    </location>
</feature>
<keyword evidence="13 23" id="KW-1278">Translocase</keyword>
<feature type="binding site" evidence="21">
    <location>
        <position position="947"/>
    </location>
    <ligand>
        <name>ATP</name>
        <dbReference type="ChEBI" id="CHEBI:30616"/>
    </ligand>
</feature>
<keyword evidence="12 22" id="KW-0460">Magnesium</keyword>
<dbReference type="GO" id="GO:0005802">
    <property type="term" value="C:trans-Golgi network"/>
    <property type="evidence" value="ECO:0007669"/>
    <property type="project" value="TreeGrafter"/>
</dbReference>
<comment type="catalytic activity">
    <reaction evidence="18">
        <text>a 1,2-diacyl-sn-glycero-3-phosphoethanolamine(out) + ATP + H2O = a 1,2-diacyl-sn-glycero-3-phosphoethanolamine(in) + ADP + phosphate + H(+)</text>
        <dbReference type="Rhea" id="RHEA:66132"/>
        <dbReference type="ChEBI" id="CHEBI:15377"/>
        <dbReference type="ChEBI" id="CHEBI:15378"/>
        <dbReference type="ChEBI" id="CHEBI:30616"/>
        <dbReference type="ChEBI" id="CHEBI:43474"/>
        <dbReference type="ChEBI" id="CHEBI:64612"/>
        <dbReference type="ChEBI" id="CHEBI:456216"/>
    </reaction>
    <physiologicalReaction direction="left-to-right" evidence="18">
        <dbReference type="Rhea" id="RHEA:66133"/>
    </physiologicalReaction>
</comment>
<dbReference type="GO" id="GO:0006892">
    <property type="term" value="P:post-Golgi vesicle-mediated transport"/>
    <property type="evidence" value="ECO:0007669"/>
    <property type="project" value="TreeGrafter"/>
</dbReference>
<feature type="domain" description="P-type ATPase N-terminal" evidence="26">
    <location>
        <begin position="196"/>
        <end position="263"/>
    </location>
</feature>
<dbReference type="Gene3D" id="3.40.50.1000">
    <property type="entry name" value="HAD superfamily/HAD-like"/>
    <property type="match status" value="1"/>
</dbReference>
<feature type="transmembrane region" description="Helical" evidence="23">
    <location>
        <begin position="460"/>
        <end position="483"/>
    </location>
</feature>
<dbReference type="FunFam" id="3.40.50.1000:FF:000001">
    <property type="entry name" value="Phospholipid-transporting ATPase IC"/>
    <property type="match status" value="1"/>
</dbReference>
<dbReference type="Gene3D" id="2.70.150.10">
    <property type="entry name" value="Calcium-transporting ATPase, cytoplasmic transduction domain A"/>
    <property type="match status" value="1"/>
</dbReference>
<dbReference type="SUPFAM" id="SSF81653">
    <property type="entry name" value="Calcium ATPase, transduction domain A"/>
    <property type="match status" value="1"/>
</dbReference>
<feature type="binding site" evidence="21">
    <location>
        <position position="848"/>
    </location>
    <ligand>
        <name>ATP</name>
        <dbReference type="ChEBI" id="CHEBI:30616"/>
    </ligand>
</feature>
<evidence type="ECO:0000256" key="20">
    <source>
        <dbReference type="PIRSR" id="PIRSR606539-1"/>
    </source>
</evidence>
<dbReference type="Gene3D" id="3.40.1110.10">
    <property type="entry name" value="Calcium-transporting ATPase, cytoplasmic domain N"/>
    <property type="match status" value="1"/>
</dbReference>
<feature type="binding site" evidence="21">
    <location>
        <position position="712"/>
    </location>
    <ligand>
        <name>ATP</name>
        <dbReference type="ChEBI" id="CHEBI:30616"/>
    </ligand>
</feature>
<dbReference type="SUPFAM" id="SSF56784">
    <property type="entry name" value="HAD-like"/>
    <property type="match status" value="1"/>
</dbReference>
<dbReference type="InterPro" id="IPR044492">
    <property type="entry name" value="P_typ_ATPase_HD_dom"/>
</dbReference>
<protein>
    <recommendedName>
        <fullName evidence="23">Phospholipid-transporting ATPase</fullName>
        <ecNumber evidence="23">7.6.2.1</ecNumber>
    </recommendedName>
</protein>
<feature type="region of interest" description="Disordered" evidence="25">
    <location>
        <begin position="117"/>
        <end position="155"/>
    </location>
</feature>
<dbReference type="FunFam" id="2.70.150.10:FF:000021">
    <property type="entry name" value="Phospholipid-transporting ATPase"/>
    <property type="match status" value="1"/>
</dbReference>
<dbReference type="InterPro" id="IPR001757">
    <property type="entry name" value="P_typ_ATPase"/>
</dbReference>
<feature type="compositionally biased region" description="Low complexity" evidence="25">
    <location>
        <begin position="143"/>
        <end position="155"/>
    </location>
</feature>
<keyword evidence="29" id="KW-1185">Reference proteome</keyword>
<evidence type="ECO:0000256" key="5">
    <source>
        <dbReference type="ARBA" id="ARBA00008109"/>
    </source>
</evidence>
<dbReference type="SFLD" id="SFLDG00002">
    <property type="entry name" value="C1.7:_P-type_atpase_like"/>
    <property type="match status" value="1"/>
</dbReference>
<feature type="binding site" evidence="21">
    <location>
        <position position="941"/>
    </location>
    <ligand>
        <name>ATP</name>
        <dbReference type="ChEBI" id="CHEBI:30616"/>
    </ligand>
</feature>
<feature type="transmembrane region" description="Helical" evidence="23">
    <location>
        <begin position="1172"/>
        <end position="1194"/>
    </location>
</feature>
<keyword evidence="7" id="KW-0597">Phosphoprotein</keyword>
<dbReference type="GO" id="GO:0016887">
    <property type="term" value="F:ATP hydrolysis activity"/>
    <property type="evidence" value="ECO:0007669"/>
    <property type="project" value="InterPro"/>
</dbReference>
<dbReference type="InterPro" id="IPR018303">
    <property type="entry name" value="ATPase_P-typ_P_site"/>
</dbReference>
<feature type="binding site" evidence="21">
    <location>
        <position position="735"/>
    </location>
    <ligand>
        <name>ATP</name>
        <dbReference type="ChEBI" id="CHEBI:30616"/>
    </ligand>
</feature>
<evidence type="ECO:0000256" key="21">
    <source>
        <dbReference type="PIRSR" id="PIRSR606539-2"/>
    </source>
</evidence>
<dbReference type="SFLD" id="SFLDS00003">
    <property type="entry name" value="Haloacid_Dehalogenase"/>
    <property type="match status" value="1"/>
</dbReference>
<comment type="subcellular location">
    <subcellularLocation>
        <location evidence="3">Cell membrane</location>
    </subcellularLocation>
    <subcellularLocation>
        <location evidence="4">Golgi apparatus</location>
    </subcellularLocation>
    <subcellularLocation>
        <location evidence="2 23">Membrane</location>
        <topology evidence="2 23">Multi-pass membrane protein</topology>
    </subcellularLocation>
</comment>
<evidence type="ECO:0000256" key="4">
    <source>
        <dbReference type="ARBA" id="ARBA00004555"/>
    </source>
</evidence>
<evidence type="ECO:0000256" key="3">
    <source>
        <dbReference type="ARBA" id="ARBA00004236"/>
    </source>
</evidence>
<keyword evidence="8 23" id="KW-0812">Transmembrane</keyword>
<feature type="transmembrane region" description="Helical" evidence="23">
    <location>
        <begin position="1138"/>
        <end position="1160"/>
    </location>
</feature>
<feature type="binding site" evidence="22">
    <location>
        <position position="971"/>
    </location>
    <ligand>
        <name>Mg(2+)</name>
        <dbReference type="ChEBI" id="CHEBI:18420"/>
    </ligand>
</feature>
<feature type="binding site" evidence="22">
    <location>
        <position position="575"/>
    </location>
    <ligand>
        <name>Mg(2+)</name>
        <dbReference type="ChEBI" id="CHEBI:18420"/>
    </ligand>
</feature>
<feature type="binding site" evidence="21">
    <location>
        <position position="767"/>
    </location>
    <ligand>
        <name>ATP</name>
        <dbReference type="ChEBI" id="CHEBI:30616"/>
    </ligand>
</feature>
<dbReference type="SUPFAM" id="SSF81665">
    <property type="entry name" value="Calcium ATPase, transmembrane domain M"/>
    <property type="match status" value="1"/>
</dbReference>
<dbReference type="FunFam" id="3.40.50.1000:FF:000010">
    <property type="entry name" value="Phospholipid-transporting ATPase"/>
    <property type="match status" value="1"/>
</dbReference>
<dbReference type="PANTHER" id="PTHR24092:SF150">
    <property type="entry name" value="PHOSPHOLIPID-TRANSPORTING ATPASE"/>
    <property type="match status" value="1"/>
</dbReference>
<evidence type="ECO:0000259" key="26">
    <source>
        <dbReference type="Pfam" id="PF16209"/>
    </source>
</evidence>
<feature type="binding site" evidence="21">
    <location>
        <position position="971"/>
    </location>
    <ligand>
        <name>ATP</name>
        <dbReference type="ChEBI" id="CHEBI:30616"/>
    </ligand>
</feature>
<feature type="binding site" evidence="21">
    <location>
        <position position="847"/>
    </location>
    <ligand>
        <name>ATP</name>
        <dbReference type="ChEBI" id="CHEBI:30616"/>
    </ligand>
</feature>
<dbReference type="CDD" id="cd02073">
    <property type="entry name" value="P-type_ATPase_APLT_Dnf-like"/>
    <property type="match status" value="1"/>
</dbReference>
<evidence type="ECO:0000256" key="17">
    <source>
        <dbReference type="ARBA" id="ARBA00034036"/>
    </source>
</evidence>
<feature type="transmembrane region" description="Helical" evidence="23">
    <location>
        <begin position="1200"/>
        <end position="1226"/>
    </location>
</feature>
<dbReference type="InterPro" id="IPR032630">
    <property type="entry name" value="P_typ_ATPase_c"/>
</dbReference>
<evidence type="ECO:0000313" key="29">
    <source>
        <dbReference type="Proteomes" id="UP001216638"/>
    </source>
</evidence>
<dbReference type="SFLD" id="SFLDF00027">
    <property type="entry name" value="p-type_atpase"/>
    <property type="match status" value="1"/>
</dbReference>
<dbReference type="GO" id="GO:0045332">
    <property type="term" value="P:phospholipid translocation"/>
    <property type="evidence" value="ECO:0007669"/>
    <property type="project" value="TreeGrafter"/>
</dbReference>
<evidence type="ECO:0000256" key="2">
    <source>
        <dbReference type="ARBA" id="ARBA00004141"/>
    </source>
</evidence>
<keyword evidence="14 23" id="KW-1133">Transmembrane helix</keyword>
<dbReference type="SUPFAM" id="SSF81660">
    <property type="entry name" value="Metal cation-transporting ATPase, ATP-binding domain N"/>
    <property type="match status" value="1"/>
</dbReference>
<comment type="similarity">
    <text evidence="5 23">Belongs to the cation transport ATPase (P-type) (TC 3.A.3) family. Type IV subfamily.</text>
</comment>
<keyword evidence="11 21" id="KW-0067">ATP-binding</keyword>
<evidence type="ECO:0000256" key="18">
    <source>
        <dbReference type="ARBA" id="ARBA00049128"/>
    </source>
</evidence>
<feature type="coiled-coil region" evidence="24">
    <location>
        <begin position="785"/>
        <end position="812"/>
    </location>
</feature>
<keyword evidence="10 21" id="KW-0547">Nucleotide-binding</keyword>
<evidence type="ECO:0000256" key="19">
    <source>
        <dbReference type="ARBA" id="ARBA00051303"/>
    </source>
</evidence>
<feature type="binding site" evidence="21">
    <location>
        <position position="671"/>
    </location>
    <ligand>
        <name>ATP</name>
        <dbReference type="ChEBI" id="CHEBI:30616"/>
    </ligand>
</feature>
<dbReference type="GO" id="GO:0140326">
    <property type="term" value="F:ATPase-coupled intramembrane lipid transporter activity"/>
    <property type="evidence" value="ECO:0007669"/>
    <property type="project" value="UniProtKB-EC"/>
</dbReference>
<feature type="binding site" evidence="22">
    <location>
        <position position="577"/>
    </location>
    <ligand>
        <name>Mg(2+)</name>
        <dbReference type="ChEBI" id="CHEBI:18420"/>
    </ligand>
</feature>
<dbReference type="GO" id="GO:0032456">
    <property type="term" value="P:endocytic recycling"/>
    <property type="evidence" value="ECO:0007669"/>
    <property type="project" value="TreeGrafter"/>
</dbReference>
<feature type="binding site" evidence="21">
    <location>
        <position position="577"/>
    </location>
    <ligand>
        <name>ATP</name>
        <dbReference type="ChEBI" id="CHEBI:30616"/>
    </ligand>
</feature>